<gene>
    <name evidence="3" type="ORF">DUE52_28580</name>
</gene>
<proteinExistence type="predicted"/>
<organism evidence="3 4">
    <name type="scientific">Larkinella punicea</name>
    <dbReference type="NCBI Taxonomy" id="2315727"/>
    <lineage>
        <taxon>Bacteria</taxon>
        <taxon>Pseudomonadati</taxon>
        <taxon>Bacteroidota</taxon>
        <taxon>Cytophagia</taxon>
        <taxon>Cytophagales</taxon>
        <taxon>Spirosomataceae</taxon>
        <taxon>Larkinella</taxon>
    </lineage>
</organism>
<dbReference type="PANTHER" id="PTHR30160:SF1">
    <property type="entry name" value="LIPOPOLYSACCHARIDE 1,2-N-ACETYLGLUCOSAMINETRANSFERASE-RELATED"/>
    <property type="match status" value="1"/>
</dbReference>
<dbReference type="CDD" id="cd03789">
    <property type="entry name" value="GT9_LPS_heptosyltransferase"/>
    <property type="match status" value="1"/>
</dbReference>
<dbReference type="GO" id="GO:0008713">
    <property type="term" value="F:ADP-heptose-lipopolysaccharide heptosyltransferase activity"/>
    <property type="evidence" value="ECO:0007669"/>
    <property type="project" value="TreeGrafter"/>
</dbReference>
<sequence length="340" mass="38968">MHTTPAKFLIIRFSSIGDIVLTTPVIRCLKQQVPGAEIHYCTKRSFQSLIESNPHVDKGIYLDGNLNDLIRQLRTERYDYIIDLHNNLRTRIIKLRLAVPSRSFDKLNWEKWLYVQFKVNTMPPLHIVDRYLKTTESFGVVNDGKGLDYFIPYKDIVEPEWFPITHRRGFVAYAIGGQHNTKKLPVARMIELCRKINYPIVLLGGKEDAAAGEEVRQALGDKLIYNACGKYNLNQSASILQQSALVFSHDTGLMHIAAAFRKKIYAIWGNTTPQLGMYPYKTNFVSLENKLLPCRPCSKIGYDQCPKGHFNCMNELPFDFDLKELKRGTGPSTRRTGPER</sequence>
<comment type="caution">
    <text evidence="3">The sequence shown here is derived from an EMBL/GenBank/DDBJ whole genome shotgun (WGS) entry which is preliminary data.</text>
</comment>
<evidence type="ECO:0000256" key="2">
    <source>
        <dbReference type="ARBA" id="ARBA00022679"/>
    </source>
</evidence>
<keyword evidence="1" id="KW-0328">Glycosyltransferase</keyword>
<name>A0A368JF06_9BACT</name>
<dbReference type="GO" id="GO:0005829">
    <property type="term" value="C:cytosol"/>
    <property type="evidence" value="ECO:0007669"/>
    <property type="project" value="TreeGrafter"/>
</dbReference>
<dbReference type="Proteomes" id="UP000253383">
    <property type="component" value="Unassembled WGS sequence"/>
</dbReference>
<dbReference type="InterPro" id="IPR051199">
    <property type="entry name" value="LPS_LOS_Heptosyltrfase"/>
</dbReference>
<dbReference type="Gene3D" id="3.40.50.2000">
    <property type="entry name" value="Glycogen Phosphorylase B"/>
    <property type="match status" value="2"/>
</dbReference>
<evidence type="ECO:0000313" key="3">
    <source>
        <dbReference type="EMBL" id="RCR66122.1"/>
    </source>
</evidence>
<evidence type="ECO:0000256" key="1">
    <source>
        <dbReference type="ARBA" id="ARBA00022676"/>
    </source>
</evidence>
<keyword evidence="2 3" id="KW-0808">Transferase</keyword>
<dbReference type="InterPro" id="IPR002201">
    <property type="entry name" value="Glyco_trans_9"/>
</dbReference>
<protein>
    <submittedName>
        <fullName evidence="3">Glycosyltransferase family 9 protein</fullName>
    </submittedName>
</protein>
<reference evidence="3 4" key="1">
    <citation type="submission" date="2018-07" db="EMBL/GenBank/DDBJ databases">
        <title>Genome analysis of Larkinella rosea.</title>
        <authorList>
            <person name="Zhou Z."/>
            <person name="Wang G."/>
        </authorList>
    </citation>
    <scope>NUCLEOTIDE SEQUENCE [LARGE SCALE GENOMIC DNA]</scope>
    <source>
        <strain evidence="4">zzj9</strain>
    </source>
</reference>
<accession>A0A368JF06</accession>
<dbReference type="RefSeq" id="WP_114409514.1">
    <property type="nucleotide sequence ID" value="NZ_QOWE01000031.1"/>
</dbReference>
<dbReference type="AlphaFoldDB" id="A0A368JF06"/>
<dbReference type="OrthoDB" id="9768048at2"/>
<dbReference type="SUPFAM" id="SSF53756">
    <property type="entry name" value="UDP-Glycosyltransferase/glycogen phosphorylase"/>
    <property type="match status" value="1"/>
</dbReference>
<dbReference type="GO" id="GO:0009244">
    <property type="term" value="P:lipopolysaccharide core region biosynthetic process"/>
    <property type="evidence" value="ECO:0007669"/>
    <property type="project" value="TreeGrafter"/>
</dbReference>
<dbReference type="Pfam" id="PF01075">
    <property type="entry name" value="Glyco_transf_9"/>
    <property type="match status" value="1"/>
</dbReference>
<keyword evidence="4" id="KW-1185">Reference proteome</keyword>
<dbReference type="EMBL" id="QOWE01000031">
    <property type="protein sequence ID" value="RCR66122.1"/>
    <property type="molecule type" value="Genomic_DNA"/>
</dbReference>
<dbReference type="PANTHER" id="PTHR30160">
    <property type="entry name" value="TETRAACYLDISACCHARIDE 4'-KINASE-RELATED"/>
    <property type="match status" value="1"/>
</dbReference>
<evidence type="ECO:0000313" key="4">
    <source>
        <dbReference type="Proteomes" id="UP000253383"/>
    </source>
</evidence>